<dbReference type="EMBL" id="MN739654">
    <property type="protein sequence ID" value="QHT18330.1"/>
    <property type="molecule type" value="Genomic_DNA"/>
</dbReference>
<reference evidence="2" key="1">
    <citation type="journal article" date="2020" name="Nature">
        <title>Giant virus diversity and host interactions through global metagenomics.</title>
        <authorList>
            <person name="Schulz F."/>
            <person name="Roux S."/>
            <person name="Paez-Espino D."/>
            <person name="Jungbluth S."/>
            <person name="Walsh D.A."/>
            <person name="Denef V.J."/>
            <person name="McMahon K.D."/>
            <person name="Konstantinidis K.T."/>
            <person name="Eloe-Fadrosh E.A."/>
            <person name="Kyrpides N.C."/>
            <person name="Woyke T."/>
        </authorList>
    </citation>
    <scope>NUCLEOTIDE SEQUENCE</scope>
    <source>
        <strain evidence="2">GVMAG-M-3300023174-46</strain>
    </source>
</reference>
<feature type="transmembrane region" description="Helical" evidence="1">
    <location>
        <begin position="31"/>
        <end position="51"/>
    </location>
</feature>
<keyword evidence="1" id="KW-1133">Transmembrane helix</keyword>
<protein>
    <submittedName>
        <fullName evidence="2">Uncharacterized protein</fullName>
    </submittedName>
</protein>
<sequence length="187" mass="21091">MDWYFILFIIVDVFLGLGMVYYMYSKKQTSGAITLFVLLIAVFAFFGLRWFNKDMTIKKPVSGDLLKTMDGSKYQWPPIINMCPDYFGVYTLNNTTPYCYDINNTYEMKYANVAGQRPIPGLNDGGQVYGYLASEVCSRMKETVDYYVRWEGVWDGVTGPFCPTPPSGETMACPAPASSSPASCMLF</sequence>
<evidence type="ECO:0000313" key="2">
    <source>
        <dbReference type="EMBL" id="QHT18330.1"/>
    </source>
</evidence>
<accession>A0A6C0DQ37</accession>
<evidence type="ECO:0000256" key="1">
    <source>
        <dbReference type="SAM" id="Phobius"/>
    </source>
</evidence>
<keyword evidence="1" id="KW-0472">Membrane</keyword>
<dbReference type="AlphaFoldDB" id="A0A6C0DQ37"/>
<keyword evidence="1" id="KW-0812">Transmembrane</keyword>
<feature type="transmembrane region" description="Helical" evidence="1">
    <location>
        <begin position="6"/>
        <end position="24"/>
    </location>
</feature>
<organism evidence="2">
    <name type="scientific">viral metagenome</name>
    <dbReference type="NCBI Taxonomy" id="1070528"/>
    <lineage>
        <taxon>unclassified sequences</taxon>
        <taxon>metagenomes</taxon>
        <taxon>organismal metagenomes</taxon>
    </lineage>
</organism>
<proteinExistence type="predicted"/>
<name>A0A6C0DQ37_9ZZZZ</name>